<sequence length="72" mass="8088">MLNDSTTQNKAASVTESKPLFRADTDQNGDWYVWRRLGMNGWATMRRCDCQDQACQLADHLNADSKGVSLHG</sequence>
<protein>
    <submittedName>
        <fullName evidence="1">Uncharacterized protein</fullName>
    </submittedName>
</protein>
<accession>A0A3B1E492</accession>
<dbReference type="EMBL" id="UOGK01000431">
    <property type="protein sequence ID" value="VAX40695.1"/>
    <property type="molecule type" value="Genomic_DNA"/>
</dbReference>
<name>A0A3B1E492_9ZZZZ</name>
<dbReference type="AlphaFoldDB" id="A0A3B1E492"/>
<evidence type="ECO:0000313" key="1">
    <source>
        <dbReference type="EMBL" id="VAX40695.1"/>
    </source>
</evidence>
<reference evidence="1" key="1">
    <citation type="submission" date="2018-06" db="EMBL/GenBank/DDBJ databases">
        <authorList>
            <person name="Zhirakovskaya E."/>
        </authorList>
    </citation>
    <scope>NUCLEOTIDE SEQUENCE</scope>
</reference>
<gene>
    <name evidence="1" type="ORF">MNBD_PLANCTO03-1493</name>
</gene>
<organism evidence="1">
    <name type="scientific">hydrothermal vent metagenome</name>
    <dbReference type="NCBI Taxonomy" id="652676"/>
    <lineage>
        <taxon>unclassified sequences</taxon>
        <taxon>metagenomes</taxon>
        <taxon>ecological metagenomes</taxon>
    </lineage>
</organism>
<proteinExistence type="predicted"/>